<keyword evidence="3" id="KW-1185">Reference proteome</keyword>
<dbReference type="EMBL" id="KQ978881">
    <property type="protein sequence ID" value="KYN27691.1"/>
    <property type="molecule type" value="Genomic_DNA"/>
</dbReference>
<gene>
    <name evidence="2" type="ORF">ALC57_02755</name>
</gene>
<organism evidence="2 3">
    <name type="scientific">Trachymyrmex cornetzi</name>
    <dbReference type="NCBI Taxonomy" id="471704"/>
    <lineage>
        <taxon>Eukaryota</taxon>
        <taxon>Metazoa</taxon>
        <taxon>Ecdysozoa</taxon>
        <taxon>Arthropoda</taxon>
        <taxon>Hexapoda</taxon>
        <taxon>Insecta</taxon>
        <taxon>Pterygota</taxon>
        <taxon>Neoptera</taxon>
        <taxon>Endopterygota</taxon>
        <taxon>Hymenoptera</taxon>
        <taxon>Apocrita</taxon>
        <taxon>Aculeata</taxon>
        <taxon>Formicoidea</taxon>
        <taxon>Formicidae</taxon>
        <taxon>Myrmicinae</taxon>
        <taxon>Trachymyrmex</taxon>
    </lineage>
</organism>
<protein>
    <submittedName>
        <fullName evidence="2">Uncharacterized protein</fullName>
    </submittedName>
</protein>
<feature type="compositionally biased region" description="Basic and acidic residues" evidence="1">
    <location>
        <begin position="1"/>
        <end position="10"/>
    </location>
</feature>
<proteinExistence type="predicted"/>
<accession>A0A195EHQ1</accession>
<evidence type="ECO:0000256" key="1">
    <source>
        <dbReference type="SAM" id="MobiDB-lite"/>
    </source>
</evidence>
<dbReference type="Proteomes" id="UP000078492">
    <property type="component" value="Unassembled WGS sequence"/>
</dbReference>
<dbReference type="AlphaFoldDB" id="A0A195EHQ1"/>
<sequence length="153" mass="17097">MIRSPDKDADAGASRKRSQARDMKYQRSGRVARIPRPTYFLFPLPRVDVRSGRFPDDAARGCPTYIAQKRSATPRLEIYPSTCPSKSCGVADLADGTRRRRRHAERSPVVTTKSKLSKCYDCQPMAKILSTSTGPSLTNDWLLNDGQTSISLY</sequence>
<name>A0A195EHQ1_9HYME</name>
<evidence type="ECO:0000313" key="3">
    <source>
        <dbReference type="Proteomes" id="UP000078492"/>
    </source>
</evidence>
<reference evidence="2 3" key="1">
    <citation type="submission" date="2015-09" db="EMBL/GenBank/DDBJ databases">
        <title>Trachymyrmex cornetzi WGS genome.</title>
        <authorList>
            <person name="Nygaard S."/>
            <person name="Hu H."/>
            <person name="Boomsma J."/>
            <person name="Zhang G."/>
        </authorList>
    </citation>
    <scope>NUCLEOTIDE SEQUENCE [LARGE SCALE GENOMIC DNA]</scope>
    <source>
        <strain evidence="2">Tcor2-1</strain>
        <tissue evidence="2">Whole body</tissue>
    </source>
</reference>
<feature type="region of interest" description="Disordered" evidence="1">
    <location>
        <begin position="1"/>
        <end position="28"/>
    </location>
</feature>
<evidence type="ECO:0000313" key="2">
    <source>
        <dbReference type="EMBL" id="KYN27691.1"/>
    </source>
</evidence>